<dbReference type="InterPro" id="IPR007515">
    <property type="entry name" value="Mss4"/>
</dbReference>
<name>A0AAD5U9I6_9FUNG</name>
<dbReference type="PROSITE" id="PS51796">
    <property type="entry name" value="MSS4"/>
    <property type="match status" value="1"/>
</dbReference>
<dbReference type="GO" id="GO:0016020">
    <property type="term" value="C:membrane"/>
    <property type="evidence" value="ECO:0007669"/>
    <property type="project" value="TreeGrafter"/>
</dbReference>
<keyword evidence="3" id="KW-0653">Protein transport</keyword>
<dbReference type="SUPFAM" id="SSF51316">
    <property type="entry name" value="Mss4-like"/>
    <property type="match status" value="1"/>
</dbReference>
<comment type="caution">
    <text evidence="4">The sequence shown here is derived from an EMBL/GenBank/DDBJ whole genome shotgun (WGS) entry which is preliminary data.</text>
</comment>
<dbReference type="GO" id="GO:0015031">
    <property type="term" value="P:protein transport"/>
    <property type="evidence" value="ECO:0007669"/>
    <property type="project" value="UniProtKB-KW"/>
</dbReference>
<dbReference type="GO" id="GO:0008270">
    <property type="term" value="F:zinc ion binding"/>
    <property type="evidence" value="ECO:0007669"/>
    <property type="project" value="TreeGrafter"/>
</dbReference>
<evidence type="ECO:0000256" key="1">
    <source>
        <dbReference type="ARBA" id="ARBA00022448"/>
    </source>
</evidence>
<proteinExistence type="predicted"/>
<keyword evidence="5" id="KW-1185">Reference proteome</keyword>
<accession>A0AAD5U9I6</accession>
<evidence type="ECO:0008006" key="6">
    <source>
        <dbReference type="Google" id="ProtNLM"/>
    </source>
</evidence>
<dbReference type="Pfam" id="PF04421">
    <property type="entry name" value="Mss4"/>
    <property type="match status" value="1"/>
</dbReference>
<dbReference type="GO" id="GO:0005085">
    <property type="term" value="F:guanyl-nucleotide exchange factor activity"/>
    <property type="evidence" value="ECO:0007669"/>
    <property type="project" value="UniProtKB-KW"/>
</dbReference>
<evidence type="ECO:0000313" key="4">
    <source>
        <dbReference type="EMBL" id="KAJ3228372.1"/>
    </source>
</evidence>
<dbReference type="GO" id="GO:0006892">
    <property type="term" value="P:post-Golgi vesicle-mediated transport"/>
    <property type="evidence" value="ECO:0007669"/>
    <property type="project" value="TreeGrafter"/>
</dbReference>
<evidence type="ECO:0000256" key="2">
    <source>
        <dbReference type="ARBA" id="ARBA00022658"/>
    </source>
</evidence>
<evidence type="ECO:0000256" key="3">
    <source>
        <dbReference type="ARBA" id="ARBA00022927"/>
    </source>
</evidence>
<dbReference type="GO" id="GO:0007264">
    <property type="term" value="P:small GTPase-mediated signal transduction"/>
    <property type="evidence" value="ECO:0007669"/>
    <property type="project" value="InterPro"/>
</dbReference>
<gene>
    <name evidence="4" type="ORF">HK099_002877</name>
</gene>
<dbReference type="PANTHER" id="PTHR13276">
    <property type="entry name" value="GUANINE NUCLEOTIDE EXCHANGE FACTOR MSS4"/>
    <property type="match status" value="1"/>
</dbReference>
<dbReference type="PANTHER" id="PTHR13276:SF0">
    <property type="entry name" value="GUANINE NUCLEOTIDE EXCHANGE FACTOR MSS4"/>
    <property type="match status" value="1"/>
</dbReference>
<dbReference type="InterPro" id="IPR011323">
    <property type="entry name" value="Mss4/transl-control_tumour"/>
</dbReference>
<dbReference type="Gene3D" id="2.170.150.10">
    <property type="entry name" value="Metal Binding Protein, Guanine Nucleotide Exchange Factor, Chain A"/>
    <property type="match status" value="1"/>
</dbReference>
<reference evidence="4" key="1">
    <citation type="submission" date="2020-05" db="EMBL/GenBank/DDBJ databases">
        <title>Phylogenomic resolution of chytrid fungi.</title>
        <authorList>
            <person name="Stajich J.E."/>
            <person name="Amses K."/>
            <person name="Simmons R."/>
            <person name="Seto K."/>
            <person name="Myers J."/>
            <person name="Bonds A."/>
            <person name="Quandt C.A."/>
            <person name="Barry K."/>
            <person name="Liu P."/>
            <person name="Grigoriev I."/>
            <person name="Longcore J.E."/>
            <person name="James T.Y."/>
        </authorList>
    </citation>
    <scope>NUCLEOTIDE SEQUENCE</scope>
    <source>
        <strain evidence="4">JEL0476</strain>
    </source>
</reference>
<dbReference type="GO" id="GO:0005829">
    <property type="term" value="C:cytosol"/>
    <property type="evidence" value="ECO:0007669"/>
    <property type="project" value="TreeGrafter"/>
</dbReference>
<keyword evidence="2" id="KW-0344">Guanine-nucleotide releasing factor</keyword>
<protein>
    <recommendedName>
        <fullName evidence="6">Guanine nucleotide exchange factor MSS4-like protein</fullName>
    </recommendedName>
</protein>
<dbReference type="EMBL" id="JADGJW010000002">
    <property type="protein sequence ID" value="KAJ3228372.1"/>
    <property type="molecule type" value="Genomic_DNA"/>
</dbReference>
<evidence type="ECO:0000313" key="5">
    <source>
        <dbReference type="Proteomes" id="UP001211065"/>
    </source>
</evidence>
<sequence>MELKTFNELKVEDLFDSNTFLNKHFLYCNRSGCNSKIANKGVAKKVFLQGECDLKLPPTKSLNKDAPSATVSNFNPDNESPPFYWSLEDMMKFENIGFSNTVDNLKYLICADCELGPLGFRLTKNETCFIAADRVTYKLN</sequence>
<organism evidence="4 5">
    <name type="scientific">Clydaea vesicula</name>
    <dbReference type="NCBI Taxonomy" id="447962"/>
    <lineage>
        <taxon>Eukaryota</taxon>
        <taxon>Fungi</taxon>
        <taxon>Fungi incertae sedis</taxon>
        <taxon>Chytridiomycota</taxon>
        <taxon>Chytridiomycota incertae sedis</taxon>
        <taxon>Chytridiomycetes</taxon>
        <taxon>Lobulomycetales</taxon>
        <taxon>Lobulomycetaceae</taxon>
        <taxon>Clydaea</taxon>
    </lineage>
</organism>
<keyword evidence="1" id="KW-0813">Transport</keyword>
<dbReference type="Proteomes" id="UP001211065">
    <property type="component" value="Unassembled WGS sequence"/>
</dbReference>
<dbReference type="AlphaFoldDB" id="A0AAD5U9I6"/>
<dbReference type="InterPro" id="IPR011057">
    <property type="entry name" value="Mss4-like_sf"/>
</dbReference>